<evidence type="ECO:0000256" key="3">
    <source>
        <dbReference type="PROSITE-ProRule" id="PRU10007"/>
    </source>
</evidence>
<dbReference type="Gene3D" id="3.40.605.10">
    <property type="entry name" value="Aldehyde Dehydrogenase, Chain A, domain 1"/>
    <property type="match status" value="1"/>
</dbReference>
<keyword evidence="7" id="KW-1185">Reference proteome</keyword>
<evidence type="ECO:0000256" key="1">
    <source>
        <dbReference type="ARBA" id="ARBA00009986"/>
    </source>
</evidence>
<dbReference type="FunFam" id="3.40.605.10:FF:000007">
    <property type="entry name" value="NAD/NADP-dependent betaine aldehyde dehydrogenase"/>
    <property type="match status" value="1"/>
</dbReference>
<dbReference type="PANTHER" id="PTHR11699">
    <property type="entry name" value="ALDEHYDE DEHYDROGENASE-RELATED"/>
    <property type="match status" value="1"/>
</dbReference>
<dbReference type="InterPro" id="IPR016163">
    <property type="entry name" value="Ald_DH_C"/>
</dbReference>
<dbReference type="RefSeq" id="WP_211359939.1">
    <property type="nucleotide sequence ID" value="NZ_RJKE01000001.1"/>
</dbReference>
<keyword evidence="2 4" id="KW-0560">Oxidoreductase</keyword>
<gene>
    <name evidence="6" type="ORF">EDD29_5590</name>
</gene>
<reference evidence="6 7" key="1">
    <citation type="submission" date="2018-11" db="EMBL/GenBank/DDBJ databases">
        <title>Sequencing the genomes of 1000 actinobacteria strains.</title>
        <authorList>
            <person name="Klenk H.-P."/>
        </authorList>
    </citation>
    <scope>NUCLEOTIDE SEQUENCE [LARGE SCALE GENOMIC DNA]</scope>
    <source>
        <strain evidence="6 7">DSM 44254</strain>
    </source>
</reference>
<comment type="similarity">
    <text evidence="1 4">Belongs to the aldehyde dehydrogenase family.</text>
</comment>
<sequence>MSTLTSSASLPEVRLWLGEKKSQDGSGGVFDHVNPTTGRVQARVPLAGAAEVAEAVEASAAAFPAWRGLRPDQRRDALLRLGALILQNEPELTRIAALENGSPVIGGPRYVRLAVNWLTYYAGWADKLQGSVSGSFVQGTDFTYSQPEPYGVIGAIITWNVPLASLCMKVVPALAAGNTVVVKPSEFTPFTAEMFARLAEEAGLPAGAITVVPGTAAAGQALVAHPKVQKISFTGGPATARKILATCGEHLKPSVMELGGKSANIIFADADLDKAAAETIRMGLSALSGQACILGSRVLVQDPVYDEVVAKLVAAAEALPVGDPSQPGVLFGPVIDKAAQQRILGVIDQAREDGSGKLATGGRPVGGDLANGSFVEPTIFTDVDPAGPLAQNEVFGPVISVMRFGTDDEAVAIANGTEFGLAAYIHSRDVTRVHGIADRLEAGTVYVNGAAVVQPWTPFGGQGESGFGREGGYQGIAEFIRPKTVAIAPLR</sequence>
<protein>
    <submittedName>
        <fullName evidence="6">Aldehyde dehydrogenase (NAD+)</fullName>
    </submittedName>
</protein>
<feature type="domain" description="Aldehyde dehydrogenase" evidence="5">
    <location>
        <begin position="28"/>
        <end position="485"/>
    </location>
</feature>
<evidence type="ECO:0000313" key="7">
    <source>
        <dbReference type="Proteomes" id="UP000272400"/>
    </source>
</evidence>
<comment type="caution">
    <text evidence="6">The sequence shown here is derived from an EMBL/GenBank/DDBJ whole genome shotgun (WGS) entry which is preliminary data.</text>
</comment>
<dbReference type="AlphaFoldDB" id="A0A3N1D339"/>
<evidence type="ECO:0000313" key="6">
    <source>
        <dbReference type="EMBL" id="ROO87941.1"/>
    </source>
</evidence>
<dbReference type="InterPro" id="IPR016162">
    <property type="entry name" value="Ald_DH_N"/>
</dbReference>
<dbReference type="Pfam" id="PF00171">
    <property type="entry name" value="Aldedh"/>
    <property type="match status" value="1"/>
</dbReference>
<proteinExistence type="inferred from homology"/>
<evidence type="ECO:0000256" key="4">
    <source>
        <dbReference type="RuleBase" id="RU003345"/>
    </source>
</evidence>
<dbReference type="InterPro" id="IPR016161">
    <property type="entry name" value="Ald_DH/histidinol_DH"/>
</dbReference>
<dbReference type="GO" id="GO:0016620">
    <property type="term" value="F:oxidoreductase activity, acting on the aldehyde or oxo group of donors, NAD or NADP as acceptor"/>
    <property type="evidence" value="ECO:0007669"/>
    <property type="project" value="InterPro"/>
</dbReference>
<dbReference type="Gene3D" id="3.40.309.10">
    <property type="entry name" value="Aldehyde Dehydrogenase, Chain A, domain 2"/>
    <property type="match status" value="1"/>
</dbReference>
<dbReference type="Proteomes" id="UP000272400">
    <property type="component" value="Unassembled WGS sequence"/>
</dbReference>
<dbReference type="PROSITE" id="PS00687">
    <property type="entry name" value="ALDEHYDE_DEHYDR_GLU"/>
    <property type="match status" value="1"/>
</dbReference>
<evidence type="ECO:0000256" key="2">
    <source>
        <dbReference type="ARBA" id="ARBA00023002"/>
    </source>
</evidence>
<accession>A0A3N1D339</accession>
<organism evidence="6 7">
    <name type="scientific">Actinocorallia herbida</name>
    <dbReference type="NCBI Taxonomy" id="58109"/>
    <lineage>
        <taxon>Bacteria</taxon>
        <taxon>Bacillati</taxon>
        <taxon>Actinomycetota</taxon>
        <taxon>Actinomycetes</taxon>
        <taxon>Streptosporangiales</taxon>
        <taxon>Thermomonosporaceae</taxon>
        <taxon>Actinocorallia</taxon>
    </lineage>
</organism>
<dbReference type="SUPFAM" id="SSF53720">
    <property type="entry name" value="ALDH-like"/>
    <property type="match status" value="1"/>
</dbReference>
<feature type="active site" evidence="3">
    <location>
        <position position="257"/>
    </location>
</feature>
<evidence type="ECO:0000259" key="5">
    <source>
        <dbReference type="Pfam" id="PF00171"/>
    </source>
</evidence>
<dbReference type="FunFam" id="3.40.309.10:FF:000012">
    <property type="entry name" value="Betaine aldehyde dehydrogenase"/>
    <property type="match status" value="1"/>
</dbReference>
<dbReference type="InterPro" id="IPR015590">
    <property type="entry name" value="Aldehyde_DH_dom"/>
</dbReference>
<dbReference type="EMBL" id="RJKE01000001">
    <property type="protein sequence ID" value="ROO87941.1"/>
    <property type="molecule type" value="Genomic_DNA"/>
</dbReference>
<name>A0A3N1D339_9ACTN</name>
<dbReference type="InterPro" id="IPR029510">
    <property type="entry name" value="Ald_DH_CS_GLU"/>
</dbReference>